<dbReference type="OMA" id="FRAVNQG"/>
<dbReference type="InterPro" id="IPR050298">
    <property type="entry name" value="Gram-neg_bact_OMP"/>
</dbReference>
<evidence type="ECO:0000256" key="8">
    <source>
        <dbReference type="ARBA" id="ARBA00023114"/>
    </source>
</evidence>
<dbReference type="InterPro" id="IPR001702">
    <property type="entry name" value="Porin_Gram-ve"/>
</dbReference>
<accession>A0A248LFF9</accession>
<keyword evidence="9" id="KW-0472">Membrane</keyword>
<dbReference type="Proteomes" id="UP000197424">
    <property type="component" value="Chromosome"/>
</dbReference>
<comment type="subunit">
    <text evidence="2">Homotrimer.</text>
</comment>
<dbReference type="PANTHER" id="PTHR34501:SF9">
    <property type="entry name" value="MAJOR OUTER MEMBRANE PROTEIN P.IA"/>
    <property type="match status" value="1"/>
</dbReference>
<evidence type="ECO:0000256" key="1">
    <source>
        <dbReference type="ARBA" id="ARBA00004571"/>
    </source>
</evidence>
<dbReference type="GO" id="GO:0046930">
    <property type="term" value="C:pore complex"/>
    <property type="evidence" value="ECO:0007669"/>
    <property type="project" value="UniProtKB-KW"/>
</dbReference>
<reference evidence="12" key="1">
    <citation type="submission" date="2017-06" db="EMBL/GenBank/DDBJ databases">
        <title>Whole genome sequence of Laribacter hongkongensis LHGZ1.</title>
        <authorList>
            <person name="Chen D."/>
            <person name="Wu H."/>
            <person name="Chen J."/>
        </authorList>
    </citation>
    <scope>NUCLEOTIDE SEQUENCE [LARGE SCALE GENOMIC DNA]</scope>
    <source>
        <strain evidence="12">LHGZ1</strain>
    </source>
</reference>
<protein>
    <submittedName>
        <fullName evidence="11">Porin</fullName>
    </submittedName>
</protein>
<dbReference type="Gene3D" id="2.40.160.10">
    <property type="entry name" value="Porin"/>
    <property type="match status" value="1"/>
</dbReference>
<evidence type="ECO:0000313" key="11">
    <source>
        <dbReference type="EMBL" id="ASJ23231.1"/>
    </source>
</evidence>
<evidence type="ECO:0000313" key="12">
    <source>
        <dbReference type="Proteomes" id="UP000197424"/>
    </source>
</evidence>
<dbReference type="CDD" id="cd00342">
    <property type="entry name" value="gram_neg_porins"/>
    <property type="match status" value="1"/>
</dbReference>
<dbReference type="GO" id="GO:0009279">
    <property type="term" value="C:cell outer membrane"/>
    <property type="evidence" value="ECO:0007669"/>
    <property type="project" value="UniProtKB-SubCell"/>
</dbReference>
<sequence>MKKILAIAIAALPAAAMADVEIYGKITAEIANTKTSSATAASSGEAIGSVPTKSLTQINNAGGPGSHIGFRGNEDLGGGLKAIWQIEQAIDFTQTPGGASNTFATRDSFVGLQSNTWGKIRLGRLSNYPNSNMEFVDPWTYDNNTNVNGSFIFTRLDSRVNQAIRYDSPAWSGDWGGFSFAALYGFNEPGTNAVGKKKQNTANVGLTYTYGPYTAAYSYLTQQNQRLDAINGNPVSGRQDANRFEASYNANNLYVAVGYQETKGYGGNIWPAAAYWAGTNQAFENTPDKYKTQEAELTVQYTIGNWTPGISYGHGWNMKKNGETLDNSGYNMFVVGTNYALSKRTNAYLSYGQVKYDRAIDVAGTERESTVGLGISHSF</sequence>
<dbReference type="PRINTS" id="PR00182">
    <property type="entry name" value="ECOLNEIPORIN"/>
</dbReference>
<evidence type="ECO:0000256" key="2">
    <source>
        <dbReference type="ARBA" id="ARBA00011233"/>
    </source>
</evidence>
<dbReference type="Pfam" id="PF13609">
    <property type="entry name" value="Porin_4"/>
    <property type="match status" value="1"/>
</dbReference>
<dbReference type="SUPFAM" id="SSF56935">
    <property type="entry name" value="Porins"/>
    <property type="match status" value="1"/>
</dbReference>
<evidence type="ECO:0000256" key="6">
    <source>
        <dbReference type="ARBA" id="ARBA00022729"/>
    </source>
</evidence>
<dbReference type="RefSeq" id="WP_012695916.1">
    <property type="nucleotide sequence ID" value="NZ_CP022115.1"/>
</dbReference>
<evidence type="ECO:0000256" key="10">
    <source>
        <dbReference type="ARBA" id="ARBA00023237"/>
    </source>
</evidence>
<gene>
    <name evidence="11" type="ORF">LHGZ1_0400</name>
</gene>
<evidence type="ECO:0000256" key="7">
    <source>
        <dbReference type="ARBA" id="ARBA00023065"/>
    </source>
</evidence>
<evidence type="ECO:0000256" key="9">
    <source>
        <dbReference type="ARBA" id="ARBA00023136"/>
    </source>
</evidence>
<dbReference type="InterPro" id="IPR002299">
    <property type="entry name" value="Porin_Neis"/>
</dbReference>
<dbReference type="OrthoDB" id="5289162at2"/>
<dbReference type="AlphaFoldDB" id="A0A248LFF9"/>
<dbReference type="GO" id="GO:0015288">
    <property type="term" value="F:porin activity"/>
    <property type="evidence" value="ECO:0007669"/>
    <property type="project" value="UniProtKB-KW"/>
</dbReference>
<organism evidence="11 12">
    <name type="scientific">Laribacter hongkongensis</name>
    <dbReference type="NCBI Taxonomy" id="168471"/>
    <lineage>
        <taxon>Bacteria</taxon>
        <taxon>Pseudomonadati</taxon>
        <taxon>Pseudomonadota</taxon>
        <taxon>Betaproteobacteria</taxon>
        <taxon>Neisseriales</taxon>
        <taxon>Aquaspirillaceae</taxon>
        <taxon>Laribacter</taxon>
    </lineage>
</organism>
<dbReference type="EMBL" id="CP022115">
    <property type="protein sequence ID" value="ASJ23231.1"/>
    <property type="molecule type" value="Genomic_DNA"/>
</dbReference>
<evidence type="ECO:0000256" key="4">
    <source>
        <dbReference type="ARBA" id="ARBA00022452"/>
    </source>
</evidence>
<proteinExistence type="predicted"/>
<keyword evidence="8" id="KW-0626">Porin</keyword>
<dbReference type="PANTHER" id="PTHR34501">
    <property type="entry name" value="PROTEIN YDDL-RELATED"/>
    <property type="match status" value="1"/>
</dbReference>
<keyword evidence="4" id="KW-1134">Transmembrane beta strand</keyword>
<evidence type="ECO:0000256" key="5">
    <source>
        <dbReference type="ARBA" id="ARBA00022692"/>
    </source>
</evidence>
<comment type="subcellular location">
    <subcellularLocation>
        <location evidence="1">Cell outer membrane</location>
        <topology evidence="1">Multi-pass membrane protein</topology>
    </subcellularLocation>
</comment>
<keyword evidence="3" id="KW-0813">Transport</keyword>
<keyword evidence="7" id="KW-0406">Ion transport</keyword>
<dbReference type="InterPro" id="IPR023614">
    <property type="entry name" value="Porin_dom_sf"/>
</dbReference>
<keyword evidence="5" id="KW-0812">Transmembrane</keyword>
<keyword evidence="6" id="KW-0732">Signal</keyword>
<dbReference type="InterPro" id="IPR033900">
    <property type="entry name" value="Gram_neg_porin_domain"/>
</dbReference>
<dbReference type="GeneID" id="75109401"/>
<evidence type="ECO:0000256" key="3">
    <source>
        <dbReference type="ARBA" id="ARBA00022448"/>
    </source>
</evidence>
<dbReference type="GO" id="GO:0034220">
    <property type="term" value="P:monoatomic ion transmembrane transport"/>
    <property type="evidence" value="ECO:0007669"/>
    <property type="project" value="InterPro"/>
</dbReference>
<keyword evidence="10" id="KW-0998">Cell outer membrane</keyword>
<dbReference type="PRINTS" id="PR00184">
    <property type="entry name" value="NEISSPPORIN"/>
</dbReference>
<name>A0A248LFF9_9NEIS</name>